<evidence type="ECO:0000313" key="9">
    <source>
        <dbReference type="EMBL" id="CAL6112575.1"/>
    </source>
</evidence>
<evidence type="ECO:0000313" key="10">
    <source>
        <dbReference type="Proteomes" id="UP001642409"/>
    </source>
</evidence>
<dbReference type="SUPFAM" id="SSF55753">
    <property type="entry name" value="Actin depolymerizing proteins"/>
    <property type="match status" value="1"/>
</dbReference>
<evidence type="ECO:0000313" key="7">
    <source>
        <dbReference type="EMBL" id="CAL6071976.1"/>
    </source>
</evidence>
<dbReference type="EMBL" id="CAXDID020000293">
    <property type="protein sequence ID" value="CAL6071976.1"/>
    <property type="molecule type" value="Genomic_DNA"/>
</dbReference>
<dbReference type="EMBL" id="CATOUU010000210">
    <property type="protein sequence ID" value="CAI9921052.1"/>
    <property type="molecule type" value="Genomic_DNA"/>
</dbReference>
<accession>A0AA86TY13</accession>
<evidence type="ECO:0000313" key="4">
    <source>
        <dbReference type="EMBL" id="CAI9921052.1"/>
    </source>
</evidence>
<evidence type="ECO:0000256" key="2">
    <source>
        <dbReference type="ARBA" id="ARBA00023203"/>
    </source>
</evidence>
<comment type="similarity">
    <text evidence="1">Belongs to the actin-binding proteins ADF family.</text>
</comment>
<dbReference type="AlphaFoldDB" id="A0AA86TY13"/>
<dbReference type="Gene3D" id="3.40.20.10">
    <property type="entry name" value="Severin"/>
    <property type="match status" value="1"/>
</dbReference>
<reference evidence="5" key="1">
    <citation type="submission" date="2023-06" db="EMBL/GenBank/DDBJ databases">
        <authorList>
            <person name="Kurt Z."/>
        </authorList>
    </citation>
    <scope>NUCLEOTIDE SEQUENCE</scope>
</reference>
<dbReference type="CDD" id="cd11286">
    <property type="entry name" value="ADF_cofilin_like"/>
    <property type="match status" value="1"/>
</dbReference>
<feature type="domain" description="ADF-H" evidence="3">
    <location>
        <begin position="3"/>
        <end position="138"/>
    </location>
</feature>
<dbReference type="EMBL" id="CAXDID020000742">
    <property type="protein sequence ID" value="CAL6112575.1"/>
    <property type="molecule type" value="Genomic_DNA"/>
</dbReference>
<dbReference type="EMBL" id="CATOUU010000480">
    <property type="protein sequence ID" value="CAI9931287.1"/>
    <property type="molecule type" value="Genomic_DNA"/>
</dbReference>
<dbReference type="SMART" id="SM00102">
    <property type="entry name" value="ADF"/>
    <property type="match status" value="1"/>
</dbReference>
<protein>
    <submittedName>
        <fullName evidence="5">Cofilin/tropomyosin-type actin-binding protein</fullName>
    </submittedName>
    <submittedName>
        <fullName evidence="7">Cofilin/tropomyosin-type_actin-binding protein</fullName>
    </submittedName>
</protein>
<dbReference type="EMBL" id="CAXDID020000737">
    <property type="protein sequence ID" value="CAL6112372.1"/>
    <property type="molecule type" value="Genomic_DNA"/>
</dbReference>
<gene>
    <name evidence="5" type="ORF">HINF_LOCUS18932</name>
    <name evidence="7" type="ORF">HINF_LOCUS55401</name>
    <name evidence="6" type="ORF">HINF_LOCUS63744</name>
    <name evidence="8" type="ORF">HINF_LOCUS77008</name>
    <name evidence="9" type="ORF">HINF_LOCUS77103</name>
    <name evidence="4" type="ORF">HINF_LOCUS8697</name>
</gene>
<dbReference type="InterPro" id="IPR002108">
    <property type="entry name" value="ADF-H"/>
</dbReference>
<keyword evidence="10" id="KW-1185">Reference proteome</keyword>
<reference evidence="7 10" key="2">
    <citation type="submission" date="2024-07" db="EMBL/GenBank/DDBJ databases">
        <authorList>
            <person name="Akdeniz Z."/>
        </authorList>
    </citation>
    <scope>NUCLEOTIDE SEQUENCE [LARGE SCALE GENOMIC DNA]</scope>
</reference>
<comment type="caution">
    <text evidence="5">The sequence shown here is derived from an EMBL/GenBank/DDBJ whole genome shotgun (WGS) entry which is preliminary data.</text>
</comment>
<dbReference type="EMBL" id="CATOUU010001172">
    <property type="protein sequence ID" value="CAI9976099.1"/>
    <property type="molecule type" value="Genomic_DNA"/>
</dbReference>
<dbReference type="GO" id="GO:0030042">
    <property type="term" value="P:actin filament depolymerization"/>
    <property type="evidence" value="ECO:0007669"/>
    <property type="project" value="InterPro"/>
</dbReference>
<dbReference type="GO" id="GO:0015629">
    <property type="term" value="C:actin cytoskeleton"/>
    <property type="evidence" value="ECO:0007669"/>
    <property type="project" value="InterPro"/>
</dbReference>
<evidence type="ECO:0000256" key="1">
    <source>
        <dbReference type="ARBA" id="ARBA00006844"/>
    </source>
</evidence>
<dbReference type="PRINTS" id="PR00006">
    <property type="entry name" value="COFILIN"/>
</dbReference>
<name>A0AA86TY13_9EUKA</name>
<evidence type="ECO:0000313" key="8">
    <source>
        <dbReference type="EMBL" id="CAL6112372.1"/>
    </source>
</evidence>
<keyword evidence="2" id="KW-0009">Actin-binding</keyword>
<sequence length="140" mass="16032">MSGIQMSEEAIKAYDELRLKHNANAIIFVINPEQTAVIVEQIFAGEQPAEEVIKAVVDVLPEKDCRFIVYDFKFESDGCNMSKLAFIQWSPEAAKTRPKMLYSSTKRACIDKMSGIQLEIQANSLDEFNKDYMLEKCRRK</sequence>
<evidence type="ECO:0000313" key="5">
    <source>
        <dbReference type="EMBL" id="CAI9931287.1"/>
    </source>
</evidence>
<dbReference type="PROSITE" id="PS51263">
    <property type="entry name" value="ADF_H"/>
    <property type="match status" value="1"/>
</dbReference>
<dbReference type="InterPro" id="IPR017904">
    <property type="entry name" value="ADF/Cofilin"/>
</dbReference>
<dbReference type="PANTHER" id="PTHR11913">
    <property type="entry name" value="COFILIN-RELATED"/>
    <property type="match status" value="1"/>
</dbReference>
<evidence type="ECO:0000259" key="3">
    <source>
        <dbReference type="PROSITE" id="PS51263"/>
    </source>
</evidence>
<dbReference type="Proteomes" id="UP001642409">
    <property type="component" value="Unassembled WGS sequence"/>
</dbReference>
<dbReference type="GO" id="GO:0003779">
    <property type="term" value="F:actin binding"/>
    <property type="evidence" value="ECO:0007669"/>
    <property type="project" value="UniProtKB-KW"/>
</dbReference>
<organism evidence="5">
    <name type="scientific">Hexamita inflata</name>
    <dbReference type="NCBI Taxonomy" id="28002"/>
    <lineage>
        <taxon>Eukaryota</taxon>
        <taxon>Metamonada</taxon>
        <taxon>Diplomonadida</taxon>
        <taxon>Hexamitidae</taxon>
        <taxon>Hexamitinae</taxon>
        <taxon>Hexamita</taxon>
    </lineage>
</organism>
<dbReference type="Pfam" id="PF00241">
    <property type="entry name" value="Cofilin_ADF"/>
    <property type="match status" value="1"/>
</dbReference>
<evidence type="ECO:0000313" key="6">
    <source>
        <dbReference type="EMBL" id="CAI9976099.1"/>
    </source>
</evidence>
<proteinExistence type="inferred from homology"/>
<dbReference type="InterPro" id="IPR029006">
    <property type="entry name" value="ADF-H/Gelsolin-like_dom_sf"/>
</dbReference>